<dbReference type="Gene3D" id="3.40.50.2300">
    <property type="match status" value="1"/>
</dbReference>
<dbReference type="FunFam" id="3.40.50.2300:FF:000001">
    <property type="entry name" value="DNA-binding response regulator PhoB"/>
    <property type="match status" value="1"/>
</dbReference>
<comment type="function">
    <text evidence="7">May play the central regulatory role in sporulation. It may be an element of the effector pathway responsible for the activation of sporulation genes in response to nutritional stress. Spo0A may act in concert with spo0H (a sigma factor) to control the expression of some genes that are critical to the sporulation process.</text>
</comment>
<dbReference type="SMART" id="SM00862">
    <property type="entry name" value="Trans_reg_C"/>
    <property type="match status" value="1"/>
</dbReference>
<evidence type="ECO:0000256" key="4">
    <source>
        <dbReference type="ARBA" id="ARBA00023015"/>
    </source>
</evidence>
<evidence type="ECO:0000256" key="7">
    <source>
        <dbReference type="ARBA" id="ARBA00024867"/>
    </source>
</evidence>
<keyword evidence="5 9" id="KW-0238">DNA-binding</keyword>
<dbReference type="SUPFAM" id="SSF52172">
    <property type="entry name" value="CheY-like"/>
    <property type="match status" value="1"/>
</dbReference>
<dbReference type="PROSITE" id="PS50110">
    <property type="entry name" value="RESPONSE_REGULATORY"/>
    <property type="match status" value="1"/>
</dbReference>
<dbReference type="CDD" id="cd17574">
    <property type="entry name" value="REC_OmpR"/>
    <property type="match status" value="1"/>
</dbReference>
<dbReference type="PROSITE" id="PS51755">
    <property type="entry name" value="OMPR_PHOB"/>
    <property type="match status" value="1"/>
</dbReference>
<evidence type="ECO:0000313" key="13">
    <source>
        <dbReference type="Proteomes" id="UP000623681"/>
    </source>
</evidence>
<evidence type="ECO:0000256" key="1">
    <source>
        <dbReference type="ARBA" id="ARBA00018672"/>
    </source>
</evidence>
<evidence type="ECO:0000313" key="12">
    <source>
        <dbReference type="EMBL" id="MBL4931303.1"/>
    </source>
</evidence>
<feature type="domain" description="OmpR/PhoB-type" evidence="11">
    <location>
        <begin position="125"/>
        <end position="219"/>
    </location>
</feature>
<dbReference type="Pfam" id="PF00072">
    <property type="entry name" value="Response_reg"/>
    <property type="match status" value="1"/>
</dbReference>
<dbReference type="Pfam" id="PF00486">
    <property type="entry name" value="Trans_reg_C"/>
    <property type="match status" value="1"/>
</dbReference>
<dbReference type="CDD" id="cd00383">
    <property type="entry name" value="trans_reg_C"/>
    <property type="match status" value="1"/>
</dbReference>
<dbReference type="SMART" id="SM00448">
    <property type="entry name" value="REC"/>
    <property type="match status" value="1"/>
</dbReference>
<gene>
    <name evidence="12" type="ORF">JK634_05760</name>
</gene>
<organism evidence="12 13">
    <name type="scientific">Clostridium paridis</name>
    <dbReference type="NCBI Taxonomy" id="2803863"/>
    <lineage>
        <taxon>Bacteria</taxon>
        <taxon>Bacillati</taxon>
        <taxon>Bacillota</taxon>
        <taxon>Clostridia</taxon>
        <taxon>Eubacteriales</taxon>
        <taxon>Clostridiaceae</taxon>
        <taxon>Clostridium</taxon>
    </lineage>
</organism>
<evidence type="ECO:0000259" key="10">
    <source>
        <dbReference type="PROSITE" id="PS50110"/>
    </source>
</evidence>
<evidence type="ECO:0000256" key="5">
    <source>
        <dbReference type="ARBA" id="ARBA00023125"/>
    </source>
</evidence>
<evidence type="ECO:0000256" key="8">
    <source>
        <dbReference type="PROSITE-ProRule" id="PRU00169"/>
    </source>
</evidence>
<reference evidence="12" key="1">
    <citation type="submission" date="2021-01" db="EMBL/GenBank/DDBJ databases">
        <title>Genome public.</title>
        <authorList>
            <person name="Liu C."/>
            <person name="Sun Q."/>
        </authorList>
    </citation>
    <scope>NUCLEOTIDE SEQUENCE</scope>
    <source>
        <strain evidence="12">YIM B02565</strain>
    </source>
</reference>
<dbReference type="GO" id="GO:0000156">
    <property type="term" value="F:phosphorelay response regulator activity"/>
    <property type="evidence" value="ECO:0007669"/>
    <property type="project" value="TreeGrafter"/>
</dbReference>
<dbReference type="GO" id="GO:0005829">
    <property type="term" value="C:cytosol"/>
    <property type="evidence" value="ECO:0007669"/>
    <property type="project" value="TreeGrafter"/>
</dbReference>
<evidence type="ECO:0000256" key="6">
    <source>
        <dbReference type="ARBA" id="ARBA00023163"/>
    </source>
</evidence>
<feature type="DNA-binding region" description="OmpR/PhoB-type" evidence="9">
    <location>
        <begin position="125"/>
        <end position="219"/>
    </location>
</feature>
<dbReference type="GO" id="GO:0032993">
    <property type="term" value="C:protein-DNA complex"/>
    <property type="evidence" value="ECO:0007669"/>
    <property type="project" value="TreeGrafter"/>
</dbReference>
<keyword evidence="13" id="KW-1185">Reference proteome</keyword>
<dbReference type="InterPro" id="IPR001867">
    <property type="entry name" value="OmpR/PhoB-type_DNA-bd"/>
</dbReference>
<evidence type="ECO:0000256" key="2">
    <source>
        <dbReference type="ARBA" id="ARBA00022553"/>
    </source>
</evidence>
<keyword evidence="6" id="KW-0804">Transcription</keyword>
<sequence length="224" mass="26354">MKANILVIEDDLDIQELISEFLKAENYEVDTASDGVEGINKFKNGDYDLIILDLMLPNLDGFSTCKMIRNKSNVPIIILTALNDEKDQLKAFDFNVDDYITKPFSFNILIKRVEAVLRRIKKEEENIIEYGNLKLDYETYKIYENGEELEFTTKEFEILHLLMSNVHKVLTREMLLDRIWGYDFYGENRIVDAHIKNIRKKLKLPYIQTVKGIGYRLELKDEEK</sequence>
<keyword evidence="3" id="KW-0902">Two-component regulatory system</keyword>
<dbReference type="PANTHER" id="PTHR48111:SF32">
    <property type="entry name" value="STAGE 0 SPORULATION PROTEIN A HOMOLOG"/>
    <property type="match status" value="1"/>
</dbReference>
<feature type="modified residue" description="4-aspartylphosphate" evidence="8">
    <location>
        <position position="53"/>
    </location>
</feature>
<dbReference type="Gene3D" id="1.10.10.10">
    <property type="entry name" value="Winged helix-like DNA-binding domain superfamily/Winged helix DNA-binding domain"/>
    <property type="match status" value="1"/>
</dbReference>
<dbReference type="InterPro" id="IPR036388">
    <property type="entry name" value="WH-like_DNA-bd_sf"/>
</dbReference>
<dbReference type="AlphaFoldDB" id="A0A937K491"/>
<dbReference type="Proteomes" id="UP000623681">
    <property type="component" value="Unassembled WGS sequence"/>
</dbReference>
<accession>A0A937K491</accession>
<feature type="domain" description="Response regulatory" evidence="10">
    <location>
        <begin position="4"/>
        <end position="117"/>
    </location>
</feature>
<dbReference type="GO" id="GO:0000976">
    <property type="term" value="F:transcription cis-regulatory region binding"/>
    <property type="evidence" value="ECO:0007669"/>
    <property type="project" value="TreeGrafter"/>
</dbReference>
<dbReference type="EMBL" id="JAESWA010000019">
    <property type="protein sequence ID" value="MBL4931303.1"/>
    <property type="molecule type" value="Genomic_DNA"/>
</dbReference>
<keyword evidence="4" id="KW-0805">Transcription regulation</keyword>
<proteinExistence type="predicted"/>
<dbReference type="FunFam" id="1.10.10.10:FF:000018">
    <property type="entry name" value="DNA-binding response regulator ResD"/>
    <property type="match status" value="1"/>
</dbReference>
<dbReference type="RefSeq" id="WP_202766686.1">
    <property type="nucleotide sequence ID" value="NZ_JAESWA010000019.1"/>
</dbReference>
<name>A0A937K491_9CLOT</name>
<dbReference type="InterPro" id="IPR039420">
    <property type="entry name" value="WalR-like"/>
</dbReference>
<evidence type="ECO:0000259" key="11">
    <source>
        <dbReference type="PROSITE" id="PS51755"/>
    </source>
</evidence>
<dbReference type="InterPro" id="IPR001789">
    <property type="entry name" value="Sig_transdc_resp-reg_receiver"/>
</dbReference>
<evidence type="ECO:0000256" key="3">
    <source>
        <dbReference type="ARBA" id="ARBA00023012"/>
    </source>
</evidence>
<dbReference type="GO" id="GO:0006355">
    <property type="term" value="P:regulation of DNA-templated transcription"/>
    <property type="evidence" value="ECO:0007669"/>
    <property type="project" value="InterPro"/>
</dbReference>
<protein>
    <recommendedName>
        <fullName evidence="1">Stage 0 sporulation protein A homolog</fullName>
    </recommendedName>
</protein>
<keyword evidence="2 8" id="KW-0597">Phosphoprotein</keyword>
<dbReference type="PANTHER" id="PTHR48111">
    <property type="entry name" value="REGULATOR OF RPOS"/>
    <property type="match status" value="1"/>
</dbReference>
<evidence type="ECO:0000256" key="9">
    <source>
        <dbReference type="PROSITE-ProRule" id="PRU01091"/>
    </source>
</evidence>
<dbReference type="InterPro" id="IPR011006">
    <property type="entry name" value="CheY-like_superfamily"/>
</dbReference>
<comment type="caution">
    <text evidence="12">The sequence shown here is derived from an EMBL/GenBank/DDBJ whole genome shotgun (WGS) entry which is preliminary data.</text>
</comment>